<evidence type="ECO:0000313" key="2">
    <source>
        <dbReference type="Proteomes" id="UP000775213"/>
    </source>
</evidence>
<accession>A0AAV7HLM4</accession>
<evidence type="ECO:0000313" key="1">
    <source>
        <dbReference type="EMBL" id="KAH0468548.1"/>
    </source>
</evidence>
<name>A0AAV7HLM4_DENCH</name>
<gene>
    <name evidence="1" type="ORF">IEQ34_003581</name>
</gene>
<dbReference type="Proteomes" id="UP000775213">
    <property type="component" value="Unassembled WGS sequence"/>
</dbReference>
<keyword evidence="2" id="KW-1185">Reference proteome</keyword>
<sequence>MAKSGALDLAIGVGGKIKKEEVESAVETYEKYHVQFGGDEETRKANYSDMASHSIFFSYFTRVFGILG</sequence>
<dbReference type="AlphaFoldDB" id="A0AAV7HLM4"/>
<proteinExistence type="predicted"/>
<comment type="caution">
    <text evidence="1">The sequence shown here is derived from an EMBL/GenBank/DDBJ whole genome shotgun (WGS) entry which is preliminary data.</text>
</comment>
<dbReference type="EMBL" id="JAGFBR010000004">
    <property type="protein sequence ID" value="KAH0468548.1"/>
    <property type="molecule type" value="Genomic_DNA"/>
</dbReference>
<organism evidence="1 2">
    <name type="scientific">Dendrobium chrysotoxum</name>
    <name type="common">Orchid</name>
    <dbReference type="NCBI Taxonomy" id="161865"/>
    <lineage>
        <taxon>Eukaryota</taxon>
        <taxon>Viridiplantae</taxon>
        <taxon>Streptophyta</taxon>
        <taxon>Embryophyta</taxon>
        <taxon>Tracheophyta</taxon>
        <taxon>Spermatophyta</taxon>
        <taxon>Magnoliopsida</taxon>
        <taxon>Liliopsida</taxon>
        <taxon>Asparagales</taxon>
        <taxon>Orchidaceae</taxon>
        <taxon>Epidendroideae</taxon>
        <taxon>Malaxideae</taxon>
        <taxon>Dendrobiinae</taxon>
        <taxon>Dendrobium</taxon>
    </lineage>
</organism>
<reference evidence="1 2" key="1">
    <citation type="journal article" date="2021" name="Hortic Res">
        <title>Chromosome-scale assembly of the Dendrobium chrysotoxum genome enhances the understanding of orchid evolution.</title>
        <authorList>
            <person name="Zhang Y."/>
            <person name="Zhang G.Q."/>
            <person name="Zhang D."/>
            <person name="Liu X.D."/>
            <person name="Xu X.Y."/>
            <person name="Sun W.H."/>
            <person name="Yu X."/>
            <person name="Zhu X."/>
            <person name="Wang Z.W."/>
            <person name="Zhao X."/>
            <person name="Zhong W.Y."/>
            <person name="Chen H."/>
            <person name="Yin W.L."/>
            <person name="Huang T."/>
            <person name="Niu S.C."/>
            <person name="Liu Z.J."/>
        </authorList>
    </citation>
    <scope>NUCLEOTIDE SEQUENCE [LARGE SCALE GENOMIC DNA]</scope>
    <source>
        <strain evidence="1">Lindl</strain>
    </source>
</reference>
<protein>
    <submittedName>
        <fullName evidence="1">Uncharacterized protein</fullName>
    </submittedName>
</protein>